<dbReference type="PANTHER" id="PTHR10000">
    <property type="entry name" value="PHOSPHOSERINE PHOSPHATASE"/>
    <property type="match status" value="1"/>
</dbReference>
<sequence length="640" mass="67873">MRFFALATDYDNTLASDGRVADSTWAALERLRASGRHAILVSGRELDDLLTICPRLDLFSRVVAENGGVLYCPGDGARRLLAPAPPANFVAELRRRAPQAFGIGETLVATVKPHEHIALDVIRDLGLELRIIFNGDAVMIVAPGVSKASGLSAALADLELSALNVVGIGDAENDHALLDACGLAAAVANALPALKKHAAYVTHAPAGEGVRELIDALLADDLRSIAGASPRDRITLGMRCDAAPDSQQAVAAATGSERTGEQASGEPAVAETPWLPVHGTVALLVGASGCGKSTATAGLLERIAAAGCQLCIVDPEGDYCTDDATIAIGDARTAPSIDEAVQLLCRPGRPAVAVNLLRVPPPDRPAFCANLLLQVQRLRTRTGRPHWLVFEEAHHLFPAVWAGANQAIPEALETALAVTVSPEQLAPALLRQVDTVLAMGEGADSALQRFAAASGRAAPAAGAAGTADGSPRGGAARLARGEALWWRVGTAEPPEVVRLEPSRKEKRRHRRKYAEGLLIPERSFYFRGEHGALNLRAHNLVLFIEMAEGVDAQTWEFHRRRGDYSRWFEDEIGDAELAAEARSIESDGSLDAAESLERIRAAIQQRYTQPENPSLPAVLSGPPQNPAEPQQQAPPIDSPQ</sequence>
<evidence type="ECO:0000313" key="2">
    <source>
        <dbReference type="EMBL" id="MCC8404041.1"/>
    </source>
</evidence>
<name>A0ABS8KH08_9BURK</name>
<protein>
    <submittedName>
        <fullName evidence="2">HAD hydrolase family protein</fullName>
    </submittedName>
</protein>
<dbReference type="InterPro" id="IPR027417">
    <property type="entry name" value="P-loop_NTPase"/>
</dbReference>
<keyword evidence="2" id="KW-0378">Hydrolase</keyword>
<dbReference type="PANTHER" id="PTHR10000:SF8">
    <property type="entry name" value="HAD SUPERFAMILY HYDROLASE-LIKE, TYPE 3"/>
    <property type="match status" value="1"/>
</dbReference>
<reference evidence="2 3" key="1">
    <citation type="submission" date="2021-11" db="EMBL/GenBank/DDBJ databases">
        <authorList>
            <person name="Oh E.-T."/>
            <person name="Kim S.-B."/>
        </authorList>
    </citation>
    <scope>NUCLEOTIDE SEQUENCE [LARGE SCALE GENOMIC DNA]</scope>
    <source>
        <strain evidence="2 3">MMS20-SJTN17</strain>
    </source>
</reference>
<dbReference type="SUPFAM" id="SSF56784">
    <property type="entry name" value="HAD-like"/>
    <property type="match status" value="1"/>
</dbReference>
<feature type="region of interest" description="Disordered" evidence="1">
    <location>
        <begin position="605"/>
        <end position="640"/>
    </location>
</feature>
<comment type="caution">
    <text evidence="2">The sequence shown here is derived from an EMBL/GenBank/DDBJ whole genome shotgun (WGS) entry which is preliminary data.</text>
</comment>
<feature type="region of interest" description="Disordered" evidence="1">
    <location>
        <begin position="247"/>
        <end position="268"/>
    </location>
</feature>
<dbReference type="Gene3D" id="3.40.50.1000">
    <property type="entry name" value="HAD superfamily/HAD-like"/>
    <property type="match status" value="1"/>
</dbReference>
<dbReference type="Proteomes" id="UP001430614">
    <property type="component" value="Unassembled WGS sequence"/>
</dbReference>
<dbReference type="Gene3D" id="3.90.1070.10">
    <property type="match status" value="1"/>
</dbReference>
<dbReference type="SUPFAM" id="SSF52540">
    <property type="entry name" value="P-loop containing nucleoside triphosphate hydrolases"/>
    <property type="match status" value="1"/>
</dbReference>
<gene>
    <name evidence="2" type="ORF">LJ655_19510</name>
</gene>
<proteinExistence type="predicted"/>
<dbReference type="EMBL" id="JAJITC010000010">
    <property type="protein sequence ID" value="MCC8404041.1"/>
    <property type="molecule type" value="Genomic_DNA"/>
</dbReference>
<accession>A0ABS8KH08</accession>
<dbReference type="RefSeq" id="WP_230562866.1">
    <property type="nucleotide sequence ID" value="NZ_JAJITC010000010.1"/>
</dbReference>
<keyword evidence="3" id="KW-1185">Reference proteome</keyword>
<feature type="compositionally biased region" description="Low complexity" evidence="1">
    <location>
        <begin position="627"/>
        <end position="640"/>
    </location>
</feature>
<dbReference type="InterPro" id="IPR036412">
    <property type="entry name" value="HAD-like_sf"/>
</dbReference>
<dbReference type="Gene3D" id="3.40.50.300">
    <property type="entry name" value="P-loop containing nucleotide triphosphate hydrolases"/>
    <property type="match status" value="1"/>
</dbReference>
<dbReference type="GO" id="GO:0016787">
    <property type="term" value="F:hydrolase activity"/>
    <property type="evidence" value="ECO:0007669"/>
    <property type="project" value="UniProtKB-KW"/>
</dbReference>
<dbReference type="InterPro" id="IPR023214">
    <property type="entry name" value="HAD_sf"/>
</dbReference>
<evidence type="ECO:0000256" key="1">
    <source>
        <dbReference type="SAM" id="MobiDB-lite"/>
    </source>
</evidence>
<evidence type="ECO:0000313" key="3">
    <source>
        <dbReference type="Proteomes" id="UP001430614"/>
    </source>
</evidence>
<organism evidence="2 3">
    <name type="scientific">Paraburkholderia translucens</name>
    <dbReference type="NCBI Taxonomy" id="2886945"/>
    <lineage>
        <taxon>Bacteria</taxon>
        <taxon>Pseudomonadati</taxon>
        <taxon>Pseudomonadota</taxon>
        <taxon>Betaproteobacteria</taxon>
        <taxon>Burkholderiales</taxon>
        <taxon>Burkholderiaceae</taxon>
        <taxon>Paraburkholderia</taxon>
    </lineage>
</organism>
<dbReference type="Pfam" id="PF08282">
    <property type="entry name" value="Hydrolase_3"/>
    <property type="match status" value="2"/>
</dbReference>